<sequence length="710" mass="80272">MKEILYLEVPTPDTAAVLSWLQVDFAPETGEKVLTPEGLCLRIPGINTIAGEDVSENLPDELSLFVWSVQRTTYLKVFRWADTPFPHEGKILQRLTAEIRSRFPHSYPEPPAIDLSQQSIFEALGSVYPLTVKYFQKMPNGENDLKRAYWWEQRWREGVRQPQEPRQVVFSSTDQAIRGQVGISPLSPPNPQPPIPNPQYDLIYIGGALGAIHAALMAKLGYKVLLVERLPFGRMNREWNISRDELQSLVNLGLVTTAELETIIAREYKDGFNKFFDANNPPKLRSPILHTPTVLNLALDSEKWLQMCGQKLQATAGEIWDQTEFIRADISTSQVVVTVKHLVTGKEQQVSGRLLIDAMGTASPIAWQLNGGRAFDSVCPTVGAAIAGGFEPGVWDSQYGDVLYSHGDISRGRQLIWELFPGAGEELTIYLFHYHEVKAENPGSLLEMYEDFFTILPEYRRCDLDKLVWKKPTFGYIPGHFSVGSSDRTIAFDRLMAIGDAASLQSPLIFTGFGSLVRNLERLTTLLDTALKHDLLSFRHLNRIRAYQSNVSVTWLFSKGMMVPTGKFIPPQRVNSMLNTFFGLLADEPPEVADNFIKDRCDWLTFNRLALKAASKNPALLLWIWQLAGPRDLLRWLGSYFNFSRHALVSVLLSPWLPRFLKLSKSWLEPRYPALWLHLLGINYAISTGKPRSRNQVEQVSPEAVVQISH</sequence>
<dbReference type="SUPFAM" id="SSF51905">
    <property type="entry name" value="FAD/NAD(P)-binding domain"/>
    <property type="match status" value="1"/>
</dbReference>
<evidence type="ECO:0000313" key="1">
    <source>
        <dbReference type="EMBL" id="AFZ26680.1"/>
    </source>
</evidence>
<name>K9X218_9NOST</name>
<protein>
    <recommendedName>
        <fullName evidence="3">Flavin-dependent dehydrogenase</fullName>
    </recommendedName>
</protein>
<dbReference type="OrthoDB" id="418423at2"/>
<dbReference type="Gene3D" id="3.50.50.60">
    <property type="entry name" value="FAD/NAD(P)-binding domain"/>
    <property type="match status" value="1"/>
</dbReference>
<dbReference type="KEGG" id="csg:Cylst_4610"/>
<gene>
    <name evidence="1" type="ORF">Cylst_4610</name>
</gene>
<dbReference type="HOGENOM" id="CLU_025669_0_0_3"/>
<keyword evidence="2" id="KW-1185">Reference proteome</keyword>
<accession>K9X218</accession>
<dbReference type="PANTHER" id="PTHR32098">
    <property type="entry name" value="LYCOPENE BETA/EPSILON CYCLASE PROTEIN"/>
    <property type="match status" value="1"/>
</dbReference>
<dbReference type="PANTHER" id="PTHR32098:SF5">
    <property type="entry name" value="LYCOPENE BETA_EPSILON CYCLASE PROTEIN"/>
    <property type="match status" value="1"/>
</dbReference>
<evidence type="ECO:0008006" key="3">
    <source>
        <dbReference type="Google" id="ProtNLM"/>
    </source>
</evidence>
<dbReference type="EMBL" id="CP003642">
    <property type="protein sequence ID" value="AFZ26680.1"/>
    <property type="molecule type" value="Genomic_DNA"/>
</dbReference>
<dbReference type="eggNOG" id="COG0644">
    <property type="taxonomic scope" value="Bacteria"/>
</dbReference>
<evidence type="ECO:0000313" key="2">
    <source>
        <dbReference type="Proteomes" id="UP000010475"/>
    </source>
</evidence>
<reference evidence="1 2" key="1">
    <citation type="submission" date="2012-06" db="EMBL/GenBank/DDBJ databases">
        <title>Finished chromosome of genome of Cylindrospermum stagnale PCC 7417.</title>
        <authorList>
            <consortium name="US DOE Joint Genome Institute"/>
            <person name="Gugger M."/>
            <person name="Coursin T."/>
            <person name="Rippka R."/>
            <person name="Tandeau De Marsac N."/>
            <person name="Huntemann M."/>
            <person name="Wei C.-L."/>
            <person name="Han J."/>
            <person name="Detter J.C."/>
            <person name="Han C."/>
            <person name="Tapia R."/>
            <person name="Chen A."/>
            <person name="Kyrpides N."/>
            <person name="Mavromatis K."/>
            <person name="Markowitz V."/>
            <person name="Szeto E."/>
            <person name="Ivanova N."/>
            <person name="Pagani I."/>
            <person name="Pati A."/>
            <person name="Goodwin L."/>
            <person name="Nordberg H.P."/>
            <person name="Cantor M.N."/>
            <person name="Hua S.X."/>
            <person name="Woyke T."/>
            <person name="Kerfeld C.A."/>
        </authorList>
    </citation>
    <scope>NUCLEOTIDE SEQUENCE [LARGE SCALE GENOMIC DNA]</scope>
    <source>
        <strain evidence="1 2">PCC 7417</strain>
    </source>
</reference>
<dbReference type="AlphaFoldDB" id="K9X218"/>
<dbReference type="STRING" id="56107.Cylst_4610"/>
<dbReference type="InterPro" id="IPR036188">
    <property type="entry name" value="FAD/NAD-bd_sf"/>
</dbReference>
<dbReference type="RefSeq" id="WP_015209918.1">
    <property type="nucleotide sequence ID" value="NC_019757.1"/>
</dbReference>
<organism evidence="1 2">
    <name type="scientific">Cylindrospermum stagnale PCC 7417</name>
    <dbReference type="NCBI Taxonomy" id="56107"/>
    <lineage>
        <taxon>Bacteria</taxon>
        <taxon>Bacillati</taxon>
        <taxon>Cyanobacteriota</taxon>
        <taxon>Cyanophyceae</taxon>
        <taxon>Nostocales</taxon>
        <taxon>Nostocaceae</taxon>
        <taxon>Cylindrospermum</taxon>
    </lineage>
</organism>
<dbReference type="PATRIC" id="fig|56107.3.peg.5062"/>
<dbReference type="Proteomes" id="UP000010475">
    <property type="component" value="Chromosome"/>
</dbReference>
<proteinExistence type="predicted"/>